<keyword evidence="2" id="KW-0472">Membrane</keyword>
<sequence>MLLALTCAPAALAQVSDADRATARSLAVEGQEALERKDFAAALDRFSRADAIIHAPTLLLGVARAQVGAGQWIAAQESYSRILREGAPEKSPEQFFEAIAAAQRELDALAPRIPQVLISVSGPDTTSVTIDDAPVPRAALGVRRPVDPGDHVVRASAAGFAPIEVKVTLAEGASETVALELKPAAPPPPVKPHLSVAPRPDQGASASGSGGSSRTVLAVAALGLGGAGLAAGAVGGVLALGKHGDLSERCPGGRCDPSLKGELDSYHAMGTLSTIGFAIGAVGVGAGTVLLLTAPRSPQRAGISITPVIGLGSAGAKGSF</sequence>
<name>A0ABT5C8H4_9BACT</name>
<keyword evidence="2" id="KW-1133">Transmembrane helix</keyword>
<evidence type="ECO:0000313" key="3">
    <source>
        <dbReference type="EMBL" id="MDC0682064.1"/>
    </source>
</evidence>
<proteinExistence type="predicted"/>
<feature type="transmembrane region" description="Helical" evidence="2">
    <location>
        <begin position="275"/>
        <end position="294"/>
    </location>
</feature>
<evidence type="ECO:0000313" key="4">
    <source>
        <dbReference type="Proteomes" id="UP001217485"/>
    </source>
</evidence>
<feature type="compositionally biased region" description="Low complexity" evidence="1">
    <location>
        <begin position="192"/>
        <end position="211"/>
    </location>
</feature>
<evidence type="ECO:0000256" key="2">
    <source>
        <dbReference type="SAM" id="Phobius"/>
    </source>
</evidence>
<keyword evidence="4" id="KW-1185">Reference proteome</keyword>
<accession>A0ABT5C8H4</accession>
<organism evidence="3 4">
    <name type="scientific">Sorangium atrum</name>
    <dbReference type="NCBI Taxonomy" id="2995308"/>
    <lineage>
        <taxon>Bacteria</taxon>
        <taxon>Pseudomonadati</taxon>
        <taxon>Myxococcota</taxon>
        <taxon>Polyangia</taxon>
        <taxon>Polyangiales</taxon>
        <taxon>Polyangiaceae</taxon>
        <taxon>Sorangium</taxon>
    </lineage>
</organism>
<feature type="region of interest" description="Disordered" evidence="1">
    <location>
        <begin position="182"/>
        <end position="211"/>
    </location>
</feature>
<dbReference type="Proteomes" id="UP001217485">
    <property type="component" value="Unassembled WGS sequence"/>
</dbReference>
<evidence type="ECO:0000256" key="1">
    <source>
        <dbReference type="SAM" id="MobiDB-lite"/>
    </source>
</evidence>
<protein>
    <recommendedName>
        <fullName evidence="5">PEGA domain-containing protein</fullName>
    </recommendedName>
</protein>
<comment type="caution">
    <text evidence="3">The sequence shown here is derived from an EMBL/GenBank/DDBJ whole genome shotgun (WGS) entry which is preliminary data.</text>
</comment>
<keyword evidence="2" id="KW-0812">Transmembrane</keyword>
<gene>
    <name evidence="3" type="ORF">POL72_30285</name>
</gene>
<dbReference type="RefSeq" id="WP_272099618.1">
    <property type="nucleotide sequence ID" value="NZ_JAQNDK010000003.1"/>
</dbReference>
<reference evidence="3 4" key="1">
    <citation type="submission" date="2023-01" db="EMBL/GenBank/DDBJ databases">
        <title>Minimal conservation of predation-associated metabolite biosynthetic gene clusters underscores biosynthetic potential of Myxococcota including descriptions for ten novel species: Archangium lansinium sp. nov., Myxococcus landrumus sp. nov., Nannocystis bai.</title>
        <authorList>
            <person name="Ahearne A."/>
            <person name="Stevens C."/>
            <person name="Dowd S."/>
        </authorList>
    </citation>
    <scope>NUCLEOTIDE SEQUENCE [LARGE SCALE GENOMIC DNA]</scope>
    <source>
        <strain evidence="3 4">WIWO2</strain>
    </source>
</reference>
<evidence type="ECO:0008006" key="5">
    <source>
        <dbReference type="Google" id="ProtNLM"/>
    </source>
</evidence>
<dbReference type="EMBL" id="JAQNDK010000003">
    <property type="protein sequence ID" value="MDC0682064.1"/>
    <property type="molecule type" value="Genomic_DNA"/>
</dbReference>